<dbReference type="RefSeq" id="XP_022630476.1">
    <property type="nucleotide sequence ID" value="XM_022775090.1"/>
</dbReference>
<keyword evidence="3" id="KW-1185">Reference proteome</keyword>
<organism evidence="2 3">
    <name type="scientific">Lachancea lanzarotensis</name>
    <dbReference type="NCBI Taxonomy" id="1245769"/>
    <lineage>
        <taxon>Eukaryota</taxon>
        <taxon>Fungi</taxon>
        <taxon>Dikarya</taxon>
        <taxon>Ascomycota</taxon>
        <taxon>Saccharomycotina</taxon>
        <taxon>Saccharomycetes</taxon>
        <taxon>Saccharomycetales</taxon>
        <taxon>Saccharomycetaceae</taxon>
        <taxon>Lachancea</taxon>
    </lineage>
</organism>
<dbReference type="OrthoDB" id="4096201at2759"/>
<gene>
    <name evidence="2" type="ORF">LALA0_S11e00276g</name>
</gene>
<protein>
    <submittedName>
        <fullName evidence="2">LALA0S11e00276g1_1</fullName>
    </submittedName>
</protein>
<proteinExistence type="predicted"/>
<accession>A0A0C7NEY0</accession>
<dbReference type="GeneID" id="34687815"/>
<feature type="region of interest" description="Disordered" evidence="1">
    <location>
        <begin position="1"/>
        <end position="79"/>
    </location>
</feature>
<dbReference type="EMBL" id="LN736370">
    <property type="protein sequence ID" value="CEP64268.1"/>
    <property type="molecule type" value="Genomic_DNA"/>
</dbReference>
<evidence type="ECO:0000313" key="2">
    <source>
        <dbReference type="EMBL" id="CEP64268.1"/>
    </source>
</evidence>
<feature type="compositionally biased region" description="Low complexity" evidence="1">
    <location>
        <begin position="28"/>
        <end position="38"/>
    </location>
</feature>
<name>A0A0C7NEY0_9SACH</name>
<evidence type="ECO:0000256" key="1">
    <source>
        <dbReference type="SAM" id="MobiDB-lite"/>
    </source>
</evidence>
<reference evidence="2 3" key="1">
    <citation type="submission" date="2014-12" db="EMBL/GenBank/DDBJ databases">
        <authorList>
            <person name="Neuveglise Cecile"/>
        </authorList>
    </citation>
    <scope>NUCLEOTIDE SEQUENCE [LARGE SCALE GENOMIC DNA]</scope>
    <source>
        <strain evidence="2 3">CBS 12615</strain>
    </source>
</reference>
<dbReference type="AlphaFoldDB" id="A0A0C7NEY0"/>
<sequence length="379" mass="42545">MEFHTKRSRAALGSAPEPLPPKRRALNVVPSSPPSVSSRGMAHVPRTSIRAAKNDSSSRRLSATSSDESDVSERTGSYRMSFSRKPAVHFKASPRVDPILFEAVSRYSDSENEPDGNTACLVPKATPVSNVQHELGLPQEIAAPQSNPSEDYQQALENACALEKRKSPSRHASFSSIIRKQTIPHSDLEAQERCFDYLLQSIDEVWARYCNETSTAEAKVYDSMCKPRHVCSPEFSTPSAEDFSVAHTSNPGSPQYKRSFSFTSVNRNGLSYSDDDSDDTSGYKSEVTNPTEYETDCDYRKISKLPDSVRLQSLKDRLCRAKNDLEALHGSSCYEECARFWRRWDMIKYGAVEMMEEDDEDEVIESVIDELERGRCFTS</sequence>
<dbReference type="HOGENOM" id="CLU_063516_0_0_1"/>
<dbReference type="Proteomes" id="UP000054304">
    <property type="component" value="Unassembled WGS sequence"/>
</dbReference>
<evidence type="ECO:0000313" key="3">
    <source>
        <dbReference type="Proteomes" id="UP000054304"/>
    </source>
</evidence>